<dbReference type="EMBL" id="AJWY01013041">
    <property type="protein sequence ID" value="EKC48219.1"/>
    <property type="molecule type" value="Genomic_DNA"/>
</dbReference>
<evidence type="ECO:0000256" key="6">
    <source>
        <dbReference type="ARBA" id="ARBA00023136"/>
    </source>
</evidence>
<keyword evidence="4 7" id="KW-0812">Transmembrane</keyword>
<dbReference type="PANTHER" id="PTHR34582:SF6">
    <property type="entry name" value="UPF0702 TRANSMEMBRANE PROTEIN YCAP"/>
    <property type="match status" value="1"/>
</dbReference>
<feature type="non-terminal residue" evidence="9">
    <location>
        <position position="174"/>
    </location>
</feature>
<comment type="similarity">
    <text evidence="2">Belongs to the UPF0702 family.</text>
</comment>
<dbReference type="GO" id="GO:0005886">
    <property type="term" value="C:plasma membrane"/>
    <property type="evidence" value="ECO:0007669"/>
    <property type="project" value="UniProtKB-SubCell"/>
</dbReference>
<dbReference type="InterPro" id="IPR023090">
    <property type="entry name" value="UPF0702_alpha/beta_dom_sf"/>
</dbReference>
<evidence type="ECO:0000256" key="3">
    <source>
        <dbReference type="ARBA" id="ARBA00022475"/>
    </source>
</evidence>
<keyword evidence="6 7" id="KW-0472">Membrane</keyword>
<reference evidence="9" key="1">
    <citation type="journal article" date="2013" name="Environ. Microbiol.">
        <title>Microbiota from the distal guts of lean and obese adolescents exhibit partial functional redundancy besides clear differences in community structure.</title>
        <authorList>
            <person name="Ferrer M."/>
            <person name="Ruiz A."/>
            <person name="Lanza F."/>
            <person name="Haange S.B."/>
            <person name="Oberbach A."/>
            <person name="Till H."/>
            <person name="Bargiela R."/>
            <person name="Campoy C."/>
            <person name="Segura M.T."/>
            <person name="Richter M."/>
            <person name="von Bergen M."/>
            <person name="Seifert J."/>
            <person name="Suarez A."/>
        </authorList>
    </citation>
    <scope>NUCLEOTIDE SEQUENCE</scope>
</reference>
<evidence type="ECO:0000259" key="8">
    <source>
        <dbReference type="Pfam" id="PF04239"/>
    </source>
</evidence>
<comment type="caution">
    <text evidence="9">The sequence shown here is derived from an EMBL/GenBank/DDBJ whole genome shotgun (WGS) entry which is preliminary data.</text>
</comment>
<sequence>MIYVFVIVAVRIMGKRQVGELKPHELVITFLISSTATIPLQDNNMPLLNCIVPVLLFVSLEIIVAVLSVKSVKFRNLIQGRPIVIIDKGKIDEKKLRQLRFTVDDLCDALRQQGYWDIAEVQNAVIETNGSISAENWEKYKPLTADNVKISVDDKGLHTAIVIDGKPVEEYFKD</sequence>
<keyword evidence="3" id="KW-1003">Cell membrane</keyword>
<evidence type="ECO:0000256" key="7">
    <source>
        <dbReference type="SAM" id="Phobius"/>
    </source>
</evidence>
<proteinExistence type="inferred from homology"/>
<evidence type="ECO:0000313" key="9">
    <source>
        <dbReference type="EMBL" id="EKC48219.1"/>
    </source>
</evidence>
<protein>
    <submittedName>
        <fullName evidence="9">Protein containing DUF421</fullName>
    </submittedName>
</protein>
<dbReference type="InterPro" id="IPR007353">
    <property type="entry name" value="DUF421"/>
</dbReference>
<comment type="subcellular location">
    <subcellularLocation>
        <location evidence="1">Cell membrane</location>
        <topology evidence="1">Multi-pass membrane protein</topology>
    </subcellularLocation>
</comment>
<gene>
    <name evidence="9" type="ORF">LEA_18984</name>
</gene>
<evidence type="ECO:0000256" key="1">
    <source>
        <dbReference type="ARBA" id="ARBA00004651"/>
    </source>
</evidence>
<dbReference type="AlphaFoldDB" id="K1RYC1"/>
<organism evidence="9">
    <name type="scientific">human gut metagenome</name>
    <dbReference type="NCBI Taxonomy" id="408170"/>
    <lineage>
        <taxon>unclassified sequences</taxon>
        <taxon>metagenomes</taxon>
        <taxon>organismal metagenomes</taxon>
    </lineage>
</organism>
<evidence type="ECO:0000256" key="5">
    <source>
        <dbReference type="ARBA" id="ARBA00022989"/>
    </source>
</evidence>
<feature type="transmembrane region" description="Helical" evidence="7">
    <location>
        <begin position="46"/>
        <end position="69"/>
    </location>
</feature>
<dbReference type="PANTHER" id="PTHR34582">
    <property type="entry name" value="UPF0702 TRANSMEMBRANE PROTEIN YCAP"/>
    <property type="match status" value="1"/>
</dbReference>
<feature type="domain" description="YetF C-terminal" evidence="8">
    <location>
        <begin position="70"/>
        <end position="171"/>
    </location>
</feature>
<accession>K1RYC1</accession>
<dbReference type="Gene3D" id="3.30.240.20">
    <property type="entry name" value="bsu07140 like domains"/>
    <property type="match status" value="1"/>
</dbReference>
<dbReference type="Pfam" id="PF04239">
    <property type="entry name" value="DUF421"/>
    <property type="match status" value="1"/>
</dbReference>
<keyword evidence="5 7" id="KW-1133">Transmembrane helix</keyword>
<evidence type="ECO:0000256" key="4">
    <source>
        <dbReference type="ARBA" id="ARBA00022692"/>
    </source>
</evidence>
<name>K1RYC1_9ZZZZ</name>
<evidence type="ECO:0000256" key="2">
    <source>
        <dbReference type="ARBA" id="ARBA00006448"/>
    </source>
</evidence>